<evidence type="ECO:0000256" key="1">
    <source>
        <dbReference type="SAM" id="MobiDB-lite"/>
    </source>
</evidence>
<keyword evidence="2" id="KW-1133">Transmembrane helix</keyword>
<feature type="transmembrane region" description="Helical" evidence="2">
    <location>
        <begin position="39"/>
        <end position="56"/>
    </location>
</feature>
<feature type="region of interest" description="Disordered" evidence="1">
    <location>
        <begin position="1"/>
        <end position="36"/>
    </location>
</feature>
<keyword evidence="2" id="KW-0472">Membrane</keyword>
<dbReference type="Proteomes" id="UP000195106">
    <property type="component" value="Unassembled WGS sequence"/>
</dbReference>
<accession>A0A251XQQ1</accession>
<reference evidence="3 4" key="1">
    <citation type="submission" date="2016-08" db="EMBL/GenBank/DDBJ databases">
        <title>Genome sequence of Clavibacter michiganensis spp. strain CASJ009.</title>
        <authorList>
            <person name="Thapa S.P."/>
            <person name="Coaker G."/>
        </authorList>
    </citation>
    <scope>NUCLEOTIDE SEQUENCE [LARGE SCALE GENOMIC DNA]</scope>
    <source>
        <strain evidence="3">CASJ009</strain>
    </source>
</reference>
<evidence type="ECO:0000313" key="4">
    <source>
        <dbReference type="Proteomes" id="UP000195106"/>
    </source>
</evidence>
<organism evidence="3 4">
    <name type="scientific">Clavibacter michiganensis</name>
    <dbReference type="NCBI Taxonomy" id="28447"/>
    <lineage>
        <taxon>Bacteria</taxon>
        <taxon>Bacillati</taxon>
        <taxon>Actinomycetota</taxon>
        <taxon>Actinomycetes</taxon>
        <taxon>Micrococcales</taxon>
        <taxon>Microbacteriaceae</taxon>
        <taxon>Clavibacter</taxon>
    </lineage>
</organism>
<proteinExistence type="predicted"/>
<keyword evidence="2" id="KW-0812">Transmembrane</keyword>
<protein>
    <submittedName>
        <fullName evidence="3">Uncharacterized protein</fullName>
    </submittedName>
</protein>
<dbReference type="AlphaFoldDB" id="A0A251XQQ1"/>
<evidence type="ECO:0000313" key="3">
    <source>
        <dbReference type="EMBL" id="OUE07458.1"/>
    </source>
</evidence>
<feature type="compositionally biased region" description="Basic and acidic residues" evidence="1">
    <location>
        <begin position="1"/>
        <end position="11"/>
    </location>
</feature>
<gene>
    <name evidence="3" type="ORF">CMsap09_00820</name>
</gene>
<feature type="region of interest" description="Disordered" evidence="1">
    <location>
        <begin position="85"/>
        <end position="112"/>
    </location>
</feature>
<comment type="caution">
    <text evidence="3">The sequence shown here is derived from an EMBL/GenBank/DDBJ whole genome shotgun (WGS) entry which is preliminary data.</text>
</comment>
<sequence length="112" mass="11305">MDGTQEPKDADPTAGTPDVPDAPTRPAPADDDESSDNDVALAIAFAVPGVVLMLLLEDARVVGLPFLVLGLFYFAKVIRSSMATGKAAPAADGPAEDGPTDAAGRGGTTPRA</sequence>
<name>A0A251XQQ1_9MICO</name>
<dbReference type="EMBL" id="MDHJ01000001">
    <property type="protein sequence ID" value="OUE07458.1"/>
    <property type="molecule type" value="Genomic_DNA"/>
</dbReference>
<feature type="transmembrane region" description="Helical" evidence="2">
    <location>
        <begin position="62"/>
        <end position="78"/>
    </location>
</feature>
<evidence type="ECO:0000256" key="2">
    <source>
        <dbReference type="SAM" id="Phobius"/>
    </source>
</evidence>